<dbReference type="EMBL" id="LLYW01000050">
    <property type="protein sequence ID" value="KUH31643.1"/>
    <property type="molecule type" value="Genomic_DNA"/>
</dbReference>
<comment type="caution">
    <text evidence="1">The sequence shown here is derived from an EMBL/GenBank/DDBJ whole genome shotgun (WGS) entry which is preliminary data.</text>
</comment>
<reference evidence="1 2" key="1">
    <citation type="submission" date="2015-10" db="EMBL/GenBank/DDBJ databases">
        <title>Draft genome sequence of Thermococcus celericrescens strain DSM 17994.</title>
        <authorList>
            <person name="Hong S.-J."/>
            <person name="Park C.-E."/>
            <person name="Shin J.-H."/>
        </authorList>
    </citation>
    <scope>NUCLEOTIDE SEQUENCE [LARGE SCALE GENOMIC DNA]</scope>
    <source>
        <strain evidence="1 2">DSM 17994</strain>
    </source>
</reference>
<proteinExistence type="predicted"/>
<protein>
    <submittedName>
        <fullName evidence="1">Uncharacterized protein</fullName>
    </submittedName>
</protein>
<gene>
    <name evidence="1" type="ORF">APY94_11880</name>
</gene>
<name>A0A100XVQ8_9EURY</name>
<dbReference type="RefSeq" id="WP_058939830.1">
    <property type="nucleotide sequence ID" value="NZ_LLYW01000050.1"/>
</dbReference>
<keyword evidence="2" id="KW-1185">Reference proteome</keyword>
<dbReference type="PROSITE" id="PS51257">
    <property type="entry name" value="PROKAR_LIPOPROTEIN"/>
    <property type="match status" value="1"/>
</dbReference>
<accession>A0A100XVQ8</accession>
<sequence>MRKLYIGLFIVLVVFAAGCISGGGTTPAPTTTTTTAANLPFTPDDMENAIKSLKSYEYTMHVDSYNGTKLVAQLSNEGAIDFERKLKSVSTFSNSSVGGGSYYRSYYYTTSSGYASYFDRNGTVTWEASCYGPGEGQDFNSTILSGLWEILNIDNVRVIEDGDYYVIYANETGGTAIGPNVTNAYRTRIEVRLTRDLIPVEIKKTVYYEKDGAKWVDVITIDVRNPNAAVVEPPEELVEYLSAQGIDLADFLSGC</sequence>
<dbReference type="Proteomes" id="UP000053462">
    <property type="component" value="Unassembled WGS sequence"/>
</dbReference>
<organism evidence="1 2">
    <name type="scientific">Thermococcus celericrescens</name>
    <dbReference type="NCBI Taxonomy" id="227598"/>
    <lineage>
        <taxon>Archaea</taxon>
        <taxon>Methanobacteriati</taxon>
        <taxon>Methanobacteriota</taxon>
        <taxon>Thermococci</taxon>
        <taxon>Thermococcales</taxon>
        <taxon>Thermococcaceae</taxon>
        <taxon>Thermococcus</taxon>
    </lineage>
</organism>
<evidence type="ECO:0000313" key="2">
    <source>
        <dbReference type="Proteomes" id="UP000053462"/>
    </source>
</evidence>
<dbReference type="AlphaFoldDB" id="A0A100XVQ8"/>
<dbReference type="STRING" id="227598.APY94_11880"/>
<dbReference type="OrthoDB" id="98427at2157"/>
<evidence type="ECO:0000313" key="1">
    <source>
        <dbReference type="EMBL" id="KUH31643.1"/>
    </source>
</evidence>